<dbReference type="InterPro" id="IPR013759">
    <property type="entry name" value="Topo_IIA_B_C"/>
</dbReference>
<dbReference type="InterPro" id="IPR036890">
    <property type="entry name" value="HATPase_C_sf"/>
</dbReference>
<evidence type="ECO:0000256" key="11">
    <source>
        <dbReference type="ARBA" id="ARBA00023235"/>
    </source>
</evidence>
<dbReference type="PANTHER" id="PTHR10169">
    <property type="entry name" value="DNA TOPOISOMERASE/GYRASE"/>
    <property type="match status" value="1"/>
</dbReference>
<sequence length="1381" mass="155724">MDTIKVSIDKENNVISVYNNGKGIPIKIHAKEQVYVPELIFGHLLTSSNYDDDEQKITGGRNGYGAKLCNIFSKQFIVETADSETKLKFKQVFSDNMSKRGEPKITNNNRGEDYTQITFKPDLAKFGLDSIDDDFAALLTKRVYDLAGCVRGVKVYLNDTRIKMKDFKEYMELYINSANDLPTKPPIVYERINDRWEVGFTLSDGQFNQVSFVNSICTIKGGTHVNSIADQLVTHLIEAVKKKDKKGVPLKPFQAKSHLWLFVNCSIVNPTFDSQTKETMTLKTSQFGSKGTLGEDFVKKVLKSGVVENILSFAKFKQDQLMKKTDGSGKKTRISGLSKLDDANNAGTRNAGQCTLILTEGDSAKSLAVSGLSVVGRDNFGVFPLRGKLLNVREASHAQIMANAEISAIKQILGLQQGKVYNDTNSLRYGHLMIMTDQDHDGSHIKGLIINFFDHFWPSLLKIPGFLLEFITPIVKATKGKGSQKKEISFFTIPEYEAWKEENDNGRGWTLKYYKGLGTSTTEDAKKYFSDLGKHLKPFEACDESSRHLIDMAFNKKKADDRKEWLRGFTSGTFMNHDVDEINISDFINKELILFSMADNTRSIPCSVDGFKPGQRKILFSCFKRNLKSEIKVAQLAGYVSEHSAYHHGEVSLTMTIVNMAQNFVGSNNLNLLEPLGQFGTRLQGGKDAASPRYIFTNLSPLARAIFHPADDPLLNYLNDDGQSIEPEWYIPVVPMLLINGGEGIGTGWSTAIPNYNPIDIVNNLKRLMDNQDMEPMHPWYRGFEGSIVQEGTNKYRVSGIITKTGPTTVEISELPIRSWTQAYKETLEGWVTGTEKTPAWIKDYKEYHTDSKVHFVINLSEENMAIAEAEGLESKFKVSTTISTSNLVCHDLEGRIKKYGSVLEIISDFYNLRQKFYHKRKENLLADLTAEHLKCENRVRFVLEIIDGKLIVQNRKKAELLAELKAKKYDPIFRKGANAPEDDEDNTSSHGYDYLLSMPIWNLTMEKVQALIKEQEQKEQEIKILLGQTPLDLWRIDLDAFVAQWKSFESDMEIMESQRPNNSTQAGGRKKTVKKGVNQMLKKKIDVSDEDDDDFEPVKKKAVKKVKEEPKVKEEATTKKLAKVKREDEDDDNPRPSSRSDDEFSPPKKKAKKEVTATKAKPKKAAAKESFSDDEKVAVKKEVKKPAKAKGKKAADTDDSASDFEEVKKKPAAKKQKNFDEFFKIESKSDAAPKMRQLGSRKVGIGATSKLMRNDSEETLKKEVVISDSDERLPLKKEITLDSEDEQPKKAAKTRKAANDKPKKAAKVVKVESESDEPIAVDTPPKKETKSRAKAKKRSYDESDFDDDESASDDYVPTPKVRSQRDRKPSKFVISDDDFE</sequence>
<keyword evidence="10 13" id="KW-0238">DNA-binding</keyword>
<dbReference type="Gene3D" id="3.90.199.10">
    <property type="entry name" value="Topoisomerase II, domain 5"/>
    <property type="match status" value="1"/>
</dbReference>
<keyword evidence="5" id="KW-0479">Metal-binding</keyword>
<dbReference type="PANTHER" id="PTHR10169:SF38">
    <property type="entry name" value="DNA TOPOISOMERASE 2"/>
    <property type="match status" value="1"/>
</dbReference>
<dbReference type="InterPro" id="IPR031660">
    <property type="entry name" value="TOPRIM_C"/>
</dbReference>
<evidence type="ECO:0000256" key="14">
    <source>
        <dbReference type="RuleBase" id="RU362094"/>
    </source>
</evidence>
<evidence type="ECO:0000256" key="13">
    <source>
        <dbReference type="PROSITE-ProRule" id="PRU01384"/>
    </source>
</evidence>
<evidence type="ECO:0000256" key="6">
    <source>
        <dbReference type="ARBA" id="ARBA00022741"/>
    </source>
</evidence>
<dbReference type="PRINTS" id="PR01158">
    <property type="entry name" value="TOPISMRASEII"/>
</dbReference>
<dbReference type="CDD" id="cd03365">
    <property type="entry name" value="TOPRIM_TopoIIA"/>
    <property type="match status" value="1"/>
</dbReference>
<dbReference type="GO" id="GO:0000712">
    <property type="term" value="P:resolution of meiotic recombination intermediates"/>
    <property type="evidence" value="ECO:0007669"/>
    <property type="project" value="TreeGrafter"/>
</dbReference>
<dbReference type="CDD" id="cd03481">
    <property type="entry name" value="TopoIIA_Trans_ScTopoIIA"/>
    <property type="match status" value="1"/>
</dbReference>
<feature type="region of interest" description="Disordered" evidence="15">
    <location>
        <begin position="1055"/>
        <end position="1077"/>
    </location>
</feature>
<dbReference type="GO" id="GO:0003918">
    <property type="term" value="F:DNA topoisomerase type II (double strand cut, ATP-hydrolyzing) activity"/>
    <property type="evidence" value="ECO:0007669"/>
    <property type="project" value="UniProtKB-UniRule"/>
</dbReference>
<feature type="region of interest" description="Disordered" evidence="15">
    <location>
        <begin position="1103"/>
        <end position="1214"/>
    </location>
</feature>
<dbReference type="Gene3D" id="3.30.1360.40">
    <property type="match status" value="1"/>
</dbReference>
<dbReference type="SUPFAM" id="SSF55874">
    <property type="entry name" value="ATPase domain of HSP90 chaperone/DNA topoisomerase II/histidine kinase"/>
    <property type="match status" value="1"/>
</dbReference>
<keyword evidence="9 13" id="KW-0799">Topoisomerase</keyword>
<dbReference type="SMART" id="SM00433">
    <property type="entry name" value="TOP2c"/>
    <property type="match status" value="1"/>
</dbReference>
<evidence type="ECO:0000256" key="12">
    <source>
        <dbReference type="ARBA" id="ARBA00053943"/>
    </source>
</evidence>
<dbReference type="Proteomes" id="UP001210925">
    <property type="component" value="Unassembled WGS sequence"/>
</dbReference>
<dbReference type="InterPro" id="IPR050634">
    <property type="entry name" value="DNA_Topoisomerase_II"/>
</dbReference>
<feature type="compositionally biased region" description="Basic and acidic residues" evidence="15">
    <location>
        <begin position="1106"/>
        <end position="1119"/>
    </location>
</feature>
<evidence type="ECO:0000313" key="18">
    <source>
        <dbReference type="EMBL" id="KAJ3252865.1"/>
    </source>
</evidence>
<comment type="function">
    <text evidence="12 14">Control of topological states of DNA by transient breakage and subsequent rejoining of DNA strands. Topoisomerase II makes double-strand breaks.</text>
</comment>
<reference evidence="18" key="1">
    <citation type="submission" date="2020-05" db="EMBL/GenBank/DDBJ databases">
        <title>Phylogenomic resolution of chytrid fungi.</title>
        <authorList>
            <person name="Stajich J.E."/>
            <person name="Amses K."/>
            <person name="Simmons R."/>
            <person name="Seto K."/>
            <person name="Myers J."/>
            <person name="Bonds A."/>
            <person name="Quandt C.A."/>
            <person name="Barry K."/>
            <person name="Liu P."/>
            <person name="Grigoriev I."/>
            <person name="Longcore J.E."/>
            <person name="James T.Y."/>
        </authorList>
    </citation>
    <scope>NUCLEOTIDE SEQUENCE</scope>
    <source>
        <strain evidence="18">PLAUS21</strain>
    </source>
</reference>
<feature type="region of interest" description="Disordered" evidence="15">
    <location>
        <begin position="1230"/>
        <end position="1381"/>
    </location>
</feature>
<dbReference type="Pfam" id="PF00521">
    <property type="entry name" value="DNA_topoisoIV"/>
    <property type="match status" value="1"/>
</dbReference>
<accession>A0AAD5UEH7</accession>
<dbReference type="SMART" id="SM00434">
    <property type="entry name" value="TOP4c"/>
    <property type="match status" value="1"/>
</dbReference>
<dbReference type="Gene3D" id="3.30.565.10">
    <property type="entry name" value="Histidine kinase-like ATPase, C-terminal domain"/>
    <property type="match status" value="1"/>
</dbReference>
<dbReference type="PROSITE" id="PS50880">
    <property type="entry name" value="TOPRIM"/>
    <property type="match status" value="1"/>
</dbReference>
<evidence type="ECO:0000256" key="1">
    <source>
        <dbReference type="ARBA" id="ARBA00000185"/>
    </source>
</evidence>
<dbReference type="InterPro" id="IPR013760">
    <property type="entry name" value="Topo_IIA-like_dom_sf"/>
</dbReference>
<dbReference type="InterPro" id="IPR014721">
    <property type="entry name" value="Ribsml_uS5_D2-typ_fold_subgr"/>
</dbReference>
<keyword evidence="11 13" id="KW-0413">Isomerase</keyword>
<dbReference type="FunFam" id="3.90.199.10:FF:000002">
    <property type="entry name" value="DNA topoisomerase 2"/>
    <property type="match status" value="1"/>
</dbReference>
<dbReference type="InterPro" id="IPR020568">
    <property type="entry name" value="Ribosomal_Su5_D2-typ_SF"/>
</dbReference>
<feature type="domain" description="Toprim" evidence="16">
    <location>
        <begin position="354"/>
        <end position="468"/>
    </location>
</feature>
<feature type="compositionally biased region" description="Acidic residues" evidence="15">
    <location>
        <begin position="1343"/>
        <end position="1353"/>
    </location>
</feature>
<feature type="domain" description="Topo IIA-type catalytic" evidence="17">
    <location>
        <begin position="604"/>
        <end position="1039"/>
    </location>
</feature>
<dbReference type="GO" id="GO:0000819">
    <property type="term" value="P:sister chromatid segregation"/>
    <property type="evidence" value="ECO:0007669"/>
    <property type="project" value="TreeGrafter"/>
</dbReference>
<evidence type="ECO:0000256" key="8">
    <source>
        <dbReference type="ARBA" id="ARBA00022842"/>
    </source>
</evidence>
<evidence type="ECO:0000256" key="2">
    <source>
        <dbReference type="ARBA" id="ARBA00001913"/>
    </source>
</evidence>
<dbReference type="InterPro" id="IPR001154">
    <property type="entry name" value="TopoII_euk"/>
</dbReference>
<evidence type="ECO:0000256" key="15">
    <source>
        <dbReference type="SAM" id="MobiDB-lite"/>
    </source>
</evidence>
<dbReference type="InterPro" id="IPR013506">
    <property type="entry name" value="Topo_IIA_bsu_dom2"/>
</dbReference>
<keyword evidence="7 14" id="KW-0067">ATP-binding</keyword>
<dbReference type="SUPFAM" id="SSF54211">
    <property type="entry name" value="Ribosomal protein S5 domain 2-like"/>
    <property type="match status" value="1"/>
</dbReference>
<dbReference type="SUPFAM" id="SSF56719">
    <property type="entry name" value="Type II DNA topoisomerase"/>
    <property type="match status" value="1"/>
</dbReference>
<dbReference type="EMBL" id="JADGKB010000127">
    <property type="protein sequence ID" value="KAJ3252865.1"/>
    <property type="molecule type" value="Genomic_DNA"/>
</dbReference>
<name>A0AAD5UEH7_9FUNG</name>
<dbReference type="EC" id="5.6.2.2" evidence="14"/>
<dbReference type="Gene3D" id="1.10.268.10">
    <property type="entry name" value="Topoisomerase, domain 3"/>
    <property type="match status" value="1"/>
</dbReference>
<evidence type="ECO:0000256" key="5">
    <source>
        <dbReference type="ARBA" id="ARBA00022723"/>
    </source>
</evidence>
<dbReference type="GO" id="GO:0005524">
    <property type="term" value="F:ATP binding"/>
    <property type="evidence" value="ECO:0007669"/>
    <property type="project" value="UniProtKB-UniRule"/>
</dbReference>
<dbReference type="InterPro" id="IPR034157">
    <property type="entry name" value="TOPRIM_TopoII"/>
</dbReference>
<dbReference type="GO" id="GO:0006265">
    <property type="term" value="P:DNA topological change"/>
    <property type="evidence" value="ECO:0007669"/>
    <property type="project" value="UniProtKB-UniRule"/>
</dbReference>
<dbReference type="PRINTS" id="PR00418">
    <property type="entry name" value="TPI2FAMILY"/>
</dbReference>
<evidence type="ECO:0000259" key="17">
    <source>
        <dbReference type="PROSITE" id="PS52040"/>
    </source>
</evidence>
<dbReference type="Gene3D" id="3.30.1490.30">
    <property type="match status" value="1"/>
</dbReference>
<evidence type="ECO:0000259" key="16">
    <source>
        <dbReference type="PROSITE" id="PS50880"/>
    </source>
</evidence>
<dbReference type="InterPro" id="IPR006171">
    <property type="entry name" value="TOPRIM_dom"/>
</dbReference>
<comment type="catalytic activity">
    <reaction evidence="1 13 14">
        <text>ATP-dependent breakage, passage and rejoining of double-stranded DNA.</text>
        <dbReference type="EC" id="5.6.2.2"/>
    </reaction>
</comment>
<proteinExistence type="inferred from homology"/>
<protein>
    <recommendedName>
        <fullName evidence="14">DNA topoisomerase 2</fullName>
        <ecNumber evidence="14">5.6.2.2</ecNumber>
    </recommendedName>
</protein>
<feature type="compositionally biased region" description="Basic and acidic residues" evidence="15">
    <location>
        <begin position="1167"/>
        <end position="1186"/>
    </location>
</feature>
<evidence type="ECO:0000256" key="4">
    <source>
        <dbReference type="ARBA" id="ARBA00011080"/>
    </source>
</evidence>
<feature type="compositionally biased region" description="Basic and acidic residues" evidence="15">
    <location>
        <begin position="1253"/>
        <end position="1281"/>
    </location>
</feature>
<dbReference type="Pfam" id="PF01751">
    <property type="entry name" value="Toprim"/>
    <property type="match status" value="1"/>
</dbReference>
<dbReference type="InterPro" id="IPR013758">
    <property type="entry name" value="Topo_IIA_A/C_ab"/>
</dbReference>
<dbReference type="InterPro" id="IPR018522">
    <property type="entry name" value="TopoIIA_CS"/>
</dbReference>
<dbReference type="Pfam" id="PF16898">
    <property type="entry name" value="TOPRIM_C"/>
    <property type="match status" value="1"/>
</dbReference>
<dbReference type="FunFam" id="3.30.1360.40:FF:000003">
    <property type="entry name" value="DNA topoisomerase 2"/>
    <property type="match status" value="1"/>
</dbReference>
<comment type="cofactor">
    <cofactor evidence="3">
        <name>Mg(2+)</name>
        <dbReference type="ChEBI" id="CHEBI:18420"/>
    </cofactor>
</comment>
<gene>
    <name evidence="18" type="primary">TOP2</name>
    <name evidence="18" type="ORF">HK103_001110</name>
</gene>
<dbReference type="FunFam" id="3.30.1490.30:FF:000001">
    <property type="entry name" value="DNA topoisomerase 2"/>
    <property type="match status" value="1"/>
</dbReference>
<keyword evidence="8" id="KW-0460">Magnesium</keyword>
<dbReference type="FunFam" id="3.40.50.670:FF:000001">
    <property type="entry name" value="DNA topoisomerase 2"/>
    <property type="match status" value="2"/>
</dbReference>
<dbReference type="Pfam" id="PF00204">
    <property type="entry name" value="DNA_gyraseB"/>
    <property type="match status" value="1"/>
</dbReference>
<feature type="active site" description="O-(5'-phospho-DNA)-tyrosine intermediate" evidence="13">
    <location>
        <position position="694"/>
    </location>
</feature>
<evidence type="ECO:0000256" key="3">
    <source>
        <dbReference type="ARBA" id="ARBA00001946"/>
    </source>
</evidence>
<comment type="subunit">
    <text evidence="14">Homodimer.</text>
</comment>
<dbReference type="Gene3D" id="3.40.50.670">
    <property type="match status" value="1"/>
</dbReference>
<feature type="compositionally biased region" description="Basic and acidic residues" evidence="15">
    <location>
        <begin position="1298"/>
        <end position="1314"/>
    </location>
</feature>
<dbReference type="InterPro" id="IPR002205">
    <property type="entry name" value="Topo_IIA_dom_A"/>
</dbReference>
<dbReference type="InterPro" id="IPR013757">
    <property type="entry name" value="Topo_IIA_A_a_sf"/>
</dbReference>
<dbReference type="PROSITE" id="PS52040">
    <property type="entry name" value="TOPO_IIA"/>
    <property type="match status" value="1"/>
</dbReference>
<dbReference type="InterPro" id="IPR001241">
    <property type="entry name" value="Topo_IIA"/>
</dbReference>
<evidence type="ECO:0000256" key="9">
    <source>
        <dbReference type="ARBA" id="ARBA00023029"/>
    </source>
</evidence>
<dbReference type="GO" id="GO:0003677">
    <property type="term" value="F:DNA binding"/>
    <property type="evidence" value="ECO:0007669"/>
    <property type="project" value="UniProtKB-UniRule"/>
</dbReference>
<dbReference type="FunFam" id="3.30.230.10:FF:000008">
    <property type="entry name" value="DNA topoisomerase 2"/>
    <property type="match status" value="1"/>
</dbReference>
<evidence type="ECO:0000256" key="10">
    <source>
        <dbReference type="ARBA" id="ARBA00023125"/>
    </source>
</evidence>
<evidence type="ECO:0000256" key="7">
    <source>
        <dbReference type="ARBA" id="ARBA00022840"/>
    </source>
</evidence>
<dbReference type="CDD" id="cd00187">
    <property type="entry name" value="TOP4c"/>
    <property type="match status" value="1"/>
</dbReference>
<dbReference type="GO" id="GO:0005634">
    <property type="term" value="C:nucleus"/>
    <property type="evidence" value="ECO:0007669"/>
    <property type="project" value="TreeGrafter"/>
</dbReference>
<organism evidence="18 19">
    <name type="scientific">Boothiomyces macroporosus</name>
    <dbReference type="NCBI Taxonomy" id="261099"/>
    <lineage>
        <taxon>Eukaryota</taxon>
        <taxon>Fungi</taxon>
        <taxon>Fungi incertae sedis</taxon>
        <taxon>Chytridiomycota</taxon>
        <taxon>Chytridiomycota incertae sedis</taxon>
        <taxon>Chytridiomycetes</taxon>
        <taxon>Rhizophydiales</taxon>
        <taxon>Terramycetaceae</taxon>
        <taxon>Boothiomyces</taxon>
    </lineage>
</organism>
<comment type="caution">
    <text evidence="18">The sequence shown here is derived from an EMBL/GenBank/DDBJ whole genome shotgun (WGS) entry which is preliminary data.</text>
</comment>
<evidence type="ECO:0000313" key="19">
    <source>
        <dbReference type="Proteomes" id="UP001210925"/>
    </source>
</evidence>
<dbReference type="Gene3D" id="3.30.230.10">
    <property type="match status" value="1"/>
</dbReference>
<comment type="similarity">
    <text evidence="4 14">Belongs to the type II topoisomerase family.</text>
</comment>
<keyword evidence="19" id="KW-1185">Reference proteome</keyword>
<keyword evidence="6 14" id="KW-0547">Nucleotide-binding</keyword>
<comment type="cofactor">
    <cofactor evidence="2">
        <name>Ca(2+)</name>
        <dbReference type="ChEBI" id="CHEBI:29108"/>
    </cofactor>
</comment>
<dbReference type="PROSITE" id="PS00177">
    <property type="entry name" value="TOPOISOMERASE_II"/>
    <property type="match status" value="1"/>
</dbReference>
<dbReference type="GO" id="GO:0046872">
    <property type="term" value="F:metal ion binding"/>
    <property type="evidence" value="ECO:0007669"/>
    <property type="project" value="UniProtKB-KW"/>
</dbReference>